<evidence type="ECO:0000256" key="6">
    <source>
        <dbReference type="SAM" id="Coils"/>
    </source>
</evidence>
<evidence type="ECO:0000313" key="9">
    <source>
        <dbReference type="RefSeq" id="XP_065660670.1"/>
    </source>
</evidence>
<dbReference type="PANTHER" id="PTHR14871">
    <property type="entry name" value="DYNEIN REGULATORY COMPLEX PROTEIN 9"/>
    <property type="match status" value="1"/>
</dbReference>
<organism evidence="8 9">
    <name type="scientific">Hydra vulgaris</name>
    <name type="common">Hydra</name>
    <name type="synonym">Hydra attenuata</name>
    <dbReference type="NCBI Taxonomy" id="6087"/>
    <lineage>
        <taxon>Eukaryota</taxon>
        <taxon>Metazoa</taxon>
        <taxon>Cnidaria</taxon>
        <taxon>Hydrozoa</taxon>
        <taxon>Hydroidolina</taxon>
        <taxon>Anthoathecata</taxon>
        <taxon>Aplanulata</taxon>
        <taxon>Hydridae</taxon>
        <taxon>Hydra</taxon>
    </lineage>
</organism>
<reference evidence="9" key="1">
    <citation type="submission" date="2025-08" db="UniProtKB">
        <authorList>
            <consortium name="RefSeq"/>
        </authorList>
    </citation>
    <scope>IDENTIFICATION</scope>
</reference>
<accession>A0ABM4CG22</accession>
<feature type="region of interest" description="Disordered" evidence="7">
    <location>
        <begin position="352"/>
        <end position="371"/>
    </location>
</feature>
<evidence type="ECO:0000256" key="7">
    <source>
        <dbReference type="SAM" id="MobiDB-lite"/>
    </source>
</evidence>
<dbReference type="CDD" id="cd23766">
    <property type="entry name" value="IQCG"/>
    <property type="match status" value="1"/>
</dbReference>
<keyword evidence="5" id="KW-0966">Cell projection</keyword>
<feature type="coiled-coil region" evidence="6">
    <location>
        <begin position="225"/>
        <end position="288"/>
    </location>
</feature>
<dbReference type="InterPro" id="IPR042618">
    <property type="entry name" value="IQCG"/>
</dbReference>
<name>A0ABM4CG22_HYDVU</name>
<evidence type="ECO:0000256" key="4">
    <source>
        <dbReference type="ARBA" id="ARBA00023212"/>
    </source>
</evidence>
<feature type="coiled-coil region" evidence="6">
    <location>
        <begin position="146"/>
        <end position="198"/>
    </location>
</feature>
<evidence type="ECO:0000256" key="2">
    <source>
        <dbReference type="ARBA" id="ARBA00004316"/>
    </source>
</evidence>
<evidence type="ECO:0000256" key="3">
    <source>
        <dbReference type="ARBA" id="ARBA00022490"/>
    </source>
</evidence>
<evidence type="ECO:0000313" key="8">
    <source>
        <dbReference type="Proteomes" id="UP001652625"/>
    </source>
</evidence>
<dbReference type="RefSeq" id="XP_065660670.1">
    <property type="nucleotide sequence ID" value="XM_065804598.1"/>
</dbReference>
<feature type="compositionally biased region" description="Basic residues" evidence="7">
    <location>
        <begin position="354"/>
        <end position="371"/>
    </location>
</feature>
<sequence length="371" mass="43623">MENKLTPLEAIHVASALEDCVDQLFVLNSVIAGKPEINQEKVDTLTRLLELRKLLEAQYVELISPEKSQDEYLENELTKKIHKNTLEINKFMRINKSHEDSGQKIHKDLHFVLNVLESTLLEVKSQHTFNSLVEVVEKEKESKKKIQDIILKEEESRKRLKQLQKAVIDTKKEQEIDLENKSETIANLKDKLQEIKAKTNMEVRYLKKDAEVRLACFQKKSKIAEQDLRNELATLNRQVEDEARCNVEIETFLRLQHTLLEEKVEYWMNKYDTDVENKQIELDNLKQTKLGDLTRLQELTETFFEYSKVIEEDRLEKEAQLEKEKLELKEKIACSKIQAWWRGIMVRQQLGPFKPKKKKKGAKGKKIGKKK</sequence>
<keyword evidence="8" id="KW-1185">Reference proteome</keyword>
<keyword evidence="6" id="KW-0175">Coiled coil</keyword>
<dbReference type="GeneID" id="100201893"/>
<dbReference type="Proteomes" id="UP001652625">
    <property type="component" value="Chromosome 09"/>
</dbReference>
<keyword evidence="4" id="KW-0206">Cytoskeleton</keyword>
<comment type="subcellular location">
    <subcellularLocation>
        <location evidence="2">Cell projection</location>
    </subcellularLocation>
    <subcellularLocation>
        <location evidence="1">Cytoplasm</location>
        <location evidence="1">Cytoskeleton</location>
    </subcellularLocation>
</comment>
<protein>
    <submittedName>
        <fullName evidence="9">Dynein regulatory complex protein 9 isoform X2</fullName>
    </submittedName>
</protein>
<dbReference type="PROSITE" id="PS50096">
    <property type="entry name" value="IQ"/>
    <property type="match status" value="1"/>
</dbReference>
<proteinExistence type="predicted"/>
<dbReference type="PANTHER" id="PTHR14871:SF1">
    <property type="entry name" value="DYNEIN REGULATORY COMPLEX PROTEIN 9"/>
    <property type="match status" value="1"/>
</dbReference>
<evidence type="ECO:0000256" key="1">
    <source>
        <dbReference type="ARBA" id="ARBA00004245"/>
    </source>
</evidence>
<gene>
    <name evidence="9" type="primary">LOC100201893</name>
</gene>
<keyword evidence="3" id="KW-0963">Cytoplasm</keyword>
<evidence type="ECO:0000256" key="5">
    <source>
        <dbReference type="ARBA" id="ARBA00023273"/>
    </source>
</evidence>